<evidence type="ECO:0000256" key="6">
    <source>
        <dbReference type="SAM" id="Phobius"/>
    </source>
</evidence>
<dbReference type="AlphaFoldDB" id="A0AAD9XTE4"/>
<dbReference type="Pfam" id="PF13445">
    <property type="entry name" value="zf-RING_UBOX"/>
    <property type="match status" value="1"/>
</dbReference>
<feature type="region of interest" description="Disordered" evidence="5">
    <location>
        <begin position="1"/>
        <end position="20"/>
    </location>
</feature>
<dbReference type="GO" id="GO:0008270">
    <property type="term" value="F:zinc ion binding"/>
    <property type="evidence" value="ECO:0007669"/>
    <property type="project" value="UniProtKB-KW"/>
</dbReference>
<dbReference type="InterPro" id="IPR013083">
    <property type="entry name" value="Znf_RING/FYVE/PHD"/>
</dbReference>
<keyword evidence="6" id="KW-0812">Transmembrane</keyword>
<keyword evidence="9" id="KW-1185">Reference proteome</keyword>
<dbReference type="Gene3D" id="3.30.40.10">
    <property type="entry name" value="Zinc/RING finger domain, C3HC4 (zinc finger)"/>
    <property type="match status" value="1"/>
</dbReference>
<dbReference type="PANTHER" id="PTHR22894">
    <property type="entry name" value="RING-TYPE DOMAIN-CONTAINING PROTEIN"/>
    <property type="match status" value="1"/>
</dbReference>
<gene>
    <name evidence="8" type="ORF">Ddye_003725</name>
</gene>
<evidence type="ECO:0000256" key="1">
    <source>
        <dbReference type="ARBA" id="ARBA00022723"/>
    </source>
</evidence>
<organism evidence="8 9">
    <name type="scientific">Dipteronia dyeriana</name>
    <dbReference type="NCBI Taxonomy" id="168575"/>
    <lineage>
        <taxon>Eukaryota</taxon>
        <taxon>Viridiplantae</taxon>
        <taxon>Streptophyta</taxon>
        <taxon>Embryophyta</taxon>
        <taxon>Tracheophyta</taxon>
        <taxon>Spermatophyta</taxon>
        <taxon>Magnoliopsida</taxon>
        <taxon>eudicotyledons</taxon>
        <taxon>Gunneridae</taxon>
        <taxon>Pentapetalae</taxon>
        <taxon>rosids</taxon>
        <taxon>malvids</taxon>
        <taxon>Sapindales</taxon>
        <taxon>Sapindaceae</taxon>
        <taxon>Hippocastanoideae</taxon>
        <taxon>Acereae</taxon>
        <taxon>Dipteronia</taxon>
    </lineage>
</organism>
<feature type="transmembrane region" description="Helical" evidence="6">
    <location>
        <begin position="148"/>
        <end position="165"/>
    </location>
</feature>
<dbReference type="SUPFAM" id="SSF57850">
    <property type="entry name" value="RING/U-box"/>
    <property type="match status" value="1"/>
</dbReference>
<evidence type="ECO:0000256" key="4">
    <source>
        <dbReference type="PROSITE-ProRule" id="PRU00175"/>
    </source>
</evidence>
<evidence type="ECO:0000313" key="8">
    <source>
        <dbReference type="EMBL" id="KAK2665151.1"/>
    </source>
</evidence>
<evidence type="ECO:0000256" key="5">
    <source>
        <dbReference type="SAM" id="MobiDB-lite"/>
    </source>
</evidence>
<dbReference type="InterPro" id="IPR038896">
    <property type="entry name" value="RNF170"/>
</dbReference>
<sequence length="213" mass="24396">MEMEDPIDRVDEGKGDTTVKDNDAPPVDDCCPICFGDFTVPCKADCGHWYCANCILQVWNYSSASKPCKCPMCCRYINRLTPEASLHHEQEQEVTDVLKDIMRYNLLFVGGARGLVQKMRELPLFIKRMFGEMMDPDRNDAYLHEMRLFAMILSTLYAATPFNFIPTGSLGIVRVFDYTAISLVIILRLVGLYRRRRLTQRVRQLAAAQPLDE</sequence>
<dbReference type="Proteomes" id="UP001280121">
    <property type="component" value="Unassembled WGS sequence"/>
</dbReference>
<accession>A0AAD9XTE4</accession>
<dbReference type="PROSITE" id="PS00518">
    <property type="entry name" value="ZF_RING_1"/>
    <property type="match status" value="1"/>
</dbReference>
<evidence type="ECO:0000259" key="7">
    <source>
        <dbReference type="PROSITE" id="PS50089"/>
    </source>
</evidence>
<name>A0AAD9XTE4_9ROSI</name>
<dbReference type="InterPro" id="IPR017907">
    <property type="entry name" value="Znf_RING_CS"/>
</dbReference>
<keyword evidence="2 4" id="KW-0863">Zinc-finger</keyword>
<dbReference type="PANTHER" id="PTHR22894:SF4">
    <property type="entry name" value="E3 UBIQUITIN-PROTEIN LIGASE RNF170-LIKE ISOFORM X1"/>
    <property type="match status" value="1"/>
</dbReference>
<dbReference type="InterPro" id="IPR001841">
    <property type="entry name" value="Znf_RING"/>
</dbReference>
<evidence type="ECO:0000256" key="3">
    <source>
        <dbReference type="ARBA" id="ARBA00022833"/>
    </source>
</evidence>
<dbReference type="SMART" id="SM00184">
    <property type="entry name" value="RING"/>
    <property type="match status" value="1"/>
</dbReference>
<dbReference type="EMBL" id="JANJYI010000001">
    <property type="protein sequence ID" value="KAK2665151.1"/>
    <property type="molecule type" value="Genomic_DNA"/>
</dbReference>
<evidence type="ECO:0000256" key="2">
    <source>
        <dbReference type="ARBA" id="ARBA00022771"/>
    </source>
</evidence>
<feature type="domain" description="RING-type" evidence="7">
    <location>
        <begin position="31"/>
        <end position="73"/>
    </location>
</feature>
<reference evidence="8" key="1">
    <citation type="journal article" date="2023" name="Plant J.">
        <title>Genome sequences and population genomics provide insights into the demographic history, inbreeding, and mutation load of two 'living fossil' tree species of Dipteronia.</title>
        <authorList>
            <person name="Feng Y."/>
            <person name="Comes H.P."/>
            <person name="Chen J."/>
            <person name="Zhu S."/>
            <person name="Lu R."/>
            <person name="Zhang X."/>
            <person name="Li P."/>
            <person name="Qiu J."/>
            <person name="Olsen K.M."/>
            <person name="Qiu Y."/>
        </authorList>
    </citation>
    <scope>NUCLEOTIDE SEQUENCE</scope>
    <source>
        <strain evidence="8">KIB01</strain>
    </source>
</reference>
<keyword evidence="1" id="KW-0479">Metal-binding</keyword>
<protein>
    <recommendedName>
        <fullName evidence="7">RING-type domain-containing protein</fullName>
    </recommendedName>
</protein>
<proteinExistence type="predicted"/>
<keyword evidence="6" id="KW-1133">Transmembrane helix</keyword>
<keyword evidence="6" id="KW-0472">Membrane</keyword>
<comment type="caution">
    <text evidence="8">The sequence shown here is derived from an EMBL/GenBank/DDBJ whole genome shotgun (WGS) entry which is preliminary data.</text>
</comment>
<dbReference type="PROSITE" id="PS50089">
    <property type="entry name" value="ZF_RING_2"/>
    <property type="match status" value="1"/>
</dbReference>
<keyword evidence="3" id="KW-0862">Zinc</keyword>
<dbReference type="InterPro" id="IPR027370">
    <property type="entry name" value="Znf-RING_euk"/>
</dbReference>
<evidence type="ECO:0000313" key="9">
    <source>
        <dbReference type="Proteomes" id="UP001280121"/>
    </source>
</evidence>
<dbReference type="GO" id="GO:0061630">
    <property type="term" value="F:ubiquitin protein ligase activity"/>
    <property type="evidence" value="ECO:0007669"/>
    <property type="project" value="InterPro"/>
</dbReference>
<feature type="transmembrane region" description="Helical" evidence="6">
    <location>
        <begin position="171"/>
        <end position="193"/>
    </location>
</feature>